<keyword evidence="1" id="KW-0175">Coiled coil</keyword>
<reference evidence="2 3" key="1">
    <citation type="journal article" date="2018" name="Science">
        <title>The opium poppy genome and morphinan production.</title>
        <authorList>
            <person name="Guo L."/>
            <person name="Winzer T."/>
            <person name="Yang X."/>
            <person name="Li Y."/>
            <person name="Ning Z."/>
            <person name="He Z."/>
            <person name="Teodor R."/>
            <person name="Lu Y."/>
            <person name="Bowser T.A."/>
            <person name="Graham I.A."/>
            <person name="Ye K."/>
        </authorList>
    </citation>
    <scope>NUCLEOTIDE SEQUENCE [LARGE SCALE GENOMIC DNA]</scope>
    <source>
        <strain evidence="3">cv. HN1</strain>
        <tissue evidence="2">Leaves</tissue>
    </source>
</reference>
<dbReference type="EMBL" id="CM010719">
    <property type="protein sequence ID" value="RZC63730.1"/>
    <property type="molecule type" value="Genomic_DNA"/>
</dbReference>
<name>A0A4Y7JUL7_PAPSO</name>
<dbReference type="OrthoDB" id="1912989at2759"/>
<evidence type="ECO:0000256" key="1">
    <source>
        <dbReference type="SAM" id="Coils"/>
    </source>
</evidence>
<dbReference type="AlphaFoldDB" id="A0A4Y7JUL7"/>
<proteinExistence type="predicted"/>
<accession>A0A4Y7JUL7</accession>
<keyword evidence="3" id="KW-1185">Reference proteome</keyword>
<gene>
    <name evidence="2" type="ORF">C5167_025500</name>
</gene>
<dbReference type="Gramene" id="RZC63730">
    <property type="protein sequence ID" value="RZC63730"/>
    <property type="gene ID" value="C5167_025500"/>
</dbReference>
<sequence length="367" mass="42187">MQQTTTMLKFTPTFHPPNRIIKKPQTHFTNFPNIHKITNNKPFQITNSPNINMTTNNKPFHISSCSKKDNADANSVLKKDAPKNSTLTSEKELQLSVSSAFEPIFSAVKWVFSSLTKLVSPYTSTSKFNVKHDQLLSEHTGKEIVGVVQHVVRDHDGLLEMTVLCEHGLLKNLKISSSDVVNQTLFNEEENEKMRRIYTVVECKDNDFEKMEEEIKDIINAHDELKCNSKYNFVGLESAFPIKILVKSYVTLSKLKTPRFEHYMELRRKVLSEIDEIRCKHGGIRMKVKCSQRLIKSNANETLSNLGLLHIVQQQTSLCLHLEESLWNPSEREIVFWSLRNRESIVSSLSKDWNISAGFSCLNRITY</sequence>
<evidence type="ECO:0000313" key="2">
    <source>
        <dbReference type="EMBL" id="RZC63730.1"/>
    </source>
</evidence>
<evidence type="ECO:0000313" key="3">
    <source>
        <dbReference type="Proteomes" id="UP000316621"/>
    </source>
</evidence>
<feature type="coiled-coil region" evidence="1">
    <location>
        <begin position="201"/>
        <end position="228"/>
    </location>
</feature>
<dbReference type="Proteomes" id="UP000316621">
    <property type="component" value="Chromosome 5"/>
</dbReference>
<organism evidence="2 3">
    <name type="scientific">Papaver somniferum</name>
    <name type="common">Opium poppy</name>
    <dbReference type="NCBI Taxonomy" id="3469"/>
    <lineage>
        <taxon>Eukaryota</taxon>
        <taxon>Viridiplantae</taxon>
        <taxon>Streptophyta</taxon>
        <taxon>Embryophyta</taxon>
        <taxon>Tracheophyta</taxon>
        <taxon>Spermatophyta</taxon>
        <taxon>Magnoliopsida</taxon>
        <taxon>Ranunculales</taxon>
        <taxon>Papaveraceae</taxon>
        <taxon>Papaveroideae</taxon>
        <taxon>Papaver</taxon>
    </lineage>
</organism>
<protein>
    <submittedName>
        <fullName evidence="2">Uncharacterized protein</fullName>
    </submittedName>
</protein>